<name>A0A7D6I3S0_9MYCO</name>
<keyword evidence="3" id="KW-0808">Transferase</keyword>
<dbReference type="AlphaFoldDB" id="A0A7D6I3S0"/>
<dbReference type="Pfam" id="PF03033">
    <property type="entry name" value="Glyco_transf_28"/>
    <property type="match status" value="1"/>
</dbReference>
<evidence type="ECO:0000313" key="4">
    <source>
        <dbReference type="Proteomes" id="UP000510682"/>
    </source>
</evidence>
<dbReference type="Pfam" id="PF06722">
    <property type="entry name" value="EryCIII-like_C"/>
    <property type="match status" value="1"/>
</dbReference>
<dbReference type="GO" id="GO:0016758">
    <property type="term" value="F:hexosyltransferase activity"/>
    <property type="evidence" value="ECO:0007669"/>
    <property type="project" value="InterPro"/>
</dbReference>
<feature type="domain" description="Erythromycin biosynthesis protein CIII-like C-terminal" evidence="2">
    <location>
        <begin position="294"/>
        <end position="408"/>
    </location>
</feature>
<dbReference type="GO" id="GO:0005975">
    <property type="term" value="P:carbohydrate metabolic process"/>
    <property type="evidence" value="ECO:0007669"/>
    <property type="project" value="InterPro"/>
</dbReference>
<proteinExistence type="predicted"/>
<feature type="domain" description="Glycosyltransferase family 28 N-terminal" evidence="1">
    <location>
        <begin position="4"/>
        <end position="134"/>
    </location>
</feature>
<dbReference type="InterPro" id="IPR004276">
    <property type="entry name" value="GlycoTrans_28_N"/>
</dbReference>
<dbReference type="KEGG" id="mgor:H0P51_20965"/>
<reference evidence="4" key="2">
    <citation type="submission" date="2023-07" db="EMBL/GenBank/DDBJ databases">
        <title>Description of Mycobacterium gordonae subsp. intergordonae subsp.nov. and Mycobacterium gordonae subsp. gordonae subsp. nov.</title>
        <authorList>
            <person name="Huang H."/>
        </authorList>
    </citation>
    <scope>NUCLEOTIDE SEQUENCE [LARGE SCALE GENOMIC DNA]</scope>
    <source>
        <strain evidence="4">24</strain>
    </source>
</reference>
<dbReference type="FunFam" id="3.40.50.2000:FF:000009">
    <property type="entry name" value="Sterol 3-beta-glucosyltransferase UGT80A2"/>
    <property type="match status" value="1"/>
</dbReference>
<reference evidence="4" key="1">
    <citation type="submission" date="2020-07" db="EMBL/GenBank/DDBJ databases">
        <title>Description of Mycobacterium gordonae subsp. intergordonae subsp.nov. and Mycobacterium gordonae subsp. gordonae subsp. nov.</title>
        <authorList>
            <person name="Yu X."/>
        </authorList>
    </citation>
    <scope>NUCLEOTIDE SEQUENCE [LARGE SCALE GENOMIC DNA]</scope>
    <source>
        <strain evidence="4">24</strain>
    </source>
</reference>
<sequence>MSRVAIVAVGSRGDVAPLTGVGVALQQAGHSVSIAAYTPFADMVTACGLAFRELPAEFQLAADRAEVQPIKGLAAFASPAGMRALGHDILAAVADEPADIALLSPFAEMAGHPWAESKGIPSLGVRLQPLSATAQYPPAVLGAWSAGATGNRAAAAVGTWLVDRAYGRVIADFRRELGLPRIAVRALRKQRTAANWPILHGYSPLVAPRPLDWRPGLEVTGYWWPARSGDWTPPAELIRFLSDGPAPVFVGFGSMMTTPARAKQLSDIIRHAADQAGVRVLVQAGWTSLDVADDAVMTIGDTPHDWLFPRVAAVAHHCGAGTTAAGLRAGVPTIALPAYGDGPFWAAQLTALGVAAATIDQRQLRVDRLAAAMRTAVDDPRLHDTVRRLSAAIAAEDGAAQVVSAVESLLHQST</sequence>
<dbReference type="InterPro" id="IPR002213">
    <property type="entry name" value="UDP_glucos_trans"/>
</dbReference>
<gene>
    <name evidence="3" type="ORF">H0P51_20965</name>
</gene>
<dbReference type="InterPro" id="IPR010610">
    <property type="entry name" value="EryCIII-like_C"/>
</dbReference>
<dbReference type="EMBL" id="CP059165">
    <property type="protein sequence ID" value="QLL06218.1"/>
    <property type="molecule type" value="Genomic_DNA"/>
</dbReference>
<dbReference type="InterPro" id="IPR050426">
    <property type="entry name" value="Glycosyltransferase_28"/>
</dbReference>
<dbReference type="Gene3D" id="3.40.50.2000">
    <property type="entry name" value="Glycogen Phosphorylase B"/>
    <property type="match status" value="2"/>
</dbReference>
<evidence type="ECO:0000259" key="1">
    <source>
        <dbReference type="Pfam" id="PF03033"/>
    </source>
</evidence>
<dbReference type="PANTHER" id="PTHR48050:SF13">
    <property type="entry name" value="STEROL 3-BETA-GLUCOSYLTRANSFERASE UGT80A2"/>
    <property type="match status" value="1"/>
</dbReference>
<evidence type="ECO:0000313" key="3">
    <source>
        <dbReference type="EMBL" id="QLL06218.1"/>
    </source>
</evidence>
<organism evidence="3 4">
    <name type="scientific">Mycobacterium vicinigordonae</name>
    <dbReference type="NCBI Taxonomy" id="1719132"/>
    <lineage>
        <taxon>Bacteria</taxon>
        <taxon>Bacillati</taxon>
        <taxon>Actinomycetota</taxon>
        <taxon>Actinomycetes</taxon>
        <taxon>Mycobacteriales</taxon>
        <taxon>Mycobacteriaceae</taxon>
        <taxon>Mycobacterium</taxon>
    </lineage>
</organism>
<evidence type="ECO:0000259" key="2">
    <source>
        <dbReference type="Pfam" id="PF06722"/>
    </source>
</evidence>
<dbReference type="RefSeq" id="WP_180914800.1">
    <property type="nucleotide sequence ID" value="NZ_CP059165.1"/>
</dbReference>
<dbReference type="PANTHER" id="PTHR48050">
    <property type="entry name" value="STEROL 3-BETA-GLUCOSYLTRANSFERASE"/>
    <property type="match status" value="1"/>
</dbReference>
<keyword evidence="4" id="KW-1185">Reference proteome</keyword>
<dbReference type="SUPFAM" id="SSF53756">
    <property type="entry name" value="UDP-Glycosyltransferase/glycogen phosphorylase"/>
    <property type="match status" value="1"/>
</dbReference>
<dbReference type="GO" id="GO:0033072">
    <property type="term" value="P:vancomycin biosynthetic process"/>
    <property type="evidence" value="ECO:0007669"/>
    <property type="project" value="UniProtKB-ARBA"/>
</dbReference>
<accession>A0A7D6I3S0</accession>
<dbReference type="GO" id="GO:0008194">
    <property type="term" value="F:UDP-glycosyltransferase activity"/>
    <property type="evidence" value="ECO:0007669"/>
    <property type="project" value="InterPro"/>
</dbReference>
<dbReference type="CDD" id="cd03784">
    <property type="entry name" value="GT1_Gtf-like"/>
    <property type="match status" value="1"/>
</dbReference>
<protein>
    <submittedName>
        <fullName evidence="3">Glycosyltransferase family 1 protein</fullName>
    </submittedName>
</protein>
<dbReference type="Proteomes" id="UP000510682">
    <property type="component" value="Chromosome"/>
</dbReference>